<protein>
    <submittedName>
        <fullName evidence="3">Acyl-CoA synthetase (NDP forming)</fullName>
    </submittedName>
</protein>
<feature type="domain" description="CoA-binding" evidence="2">
    <location>
        <begin position="23"/>
        <end position="117"/>
    </location>
</feature>
<dbReference type="GO" id="GO:0006099">
    <property type="term" value="P:tricarboxylic acid cycle"/>
    <property type="evidence" value="ECO:0007669"/>
    <property type="project" value="UniProtKB-KW"/>
</dbReference>
<dbReference type="EMBL" id="VSSR01000093">
    <property type="protein sequence ID" value="TYL71937.1"/>
    <property type="molecule type" value="Genomic_DNA"/>
</dbReference>
<name>A0A5S4W100_9BRAD</name>
<comment type="caution">
    <text evidence="3">The sequence shown here is derived from an EMBL/GenBank/DDBJ whole genome shotgun (WGS) entry which is preliminary data.</text>
</comment>
<keyword evidence="4" id="KW-1185">Reference proteome</keyword>
<dbReference type="SUPFAM" id="SSF51735">
    <property type="entry name" value="NAD(P)-binding Rossmann-fold domains"/>
    <property type="match status" value="1"/>
</dbReference>
<evidence type="ECO:0000256" key="1">
    <source>
        <dbReference type="ARBA" id="ARBA00022532"/>
    </source>
</evidence>
<dbReference type="SMART" id="SM00881">
    <property type="entry name" value="CoA_binding"/>
    <property type="match status" value="1"/>
</dbReference>
<dbReference type="InterPro" id="IPR036291">
    <property type="entry name" value="NAD(P)-bd_dom_sf"/>
</dbReference>
<dbReference type="PANTHER" id="PTHR42793:SF1">
    <property type="entry name" value="PEPTIDYL-LYSINE N-ACETYLTRANSFERASE PATZ"/>
    <property type="match status" value="1"/>
</dbReference>
<evidence type="ECO:0000313" key="3">
    <source>
        <dbReference type="EMBL" id="TYL71937.1"/>
    </source>
</evidence>
<reference evidence="3 4" key="1">
    <citation type="submission" date="2019-08" db="EMBL/GenBank/DDBJ databases">
        <title>Bradyrhizobium hipponensis sp. nov., a rhizobium isolated from a Lupinus angustifolius root nodule in Tunisia.</title>
        <authorList>
            <person name="Off K."/>
            <person name="Rejili M."/>
            <person name="Mars M."/>
            <person name="Brachmann A."/>
            <person name="Marin M."/>
        </authorList>
    </citation>
    <scope>NUCLEOTIDE SEQUENCE [LARGE SCALE GENOMIC DNA]</scope>
    <source>
        <strain evidence="3 4">CTAW11</strain>
    </source>
</reference>
<dbReference type="InterPro" id="IPR032875">
    <property type="entry name" value="Succ_CoA_lig_flav_dom"/>
</dbReference>
<accession>A0A5S4W100</accession>
<dbReference type="Gene3D" id="3.40.50.720">
    <property type="entry name" value="NAD(P)-binding Rossmann-like Domain"/>
    <property type="match status" value="1"/>
</dbReference>
<keyword evidence="1" id="KW-0816">Tricarboxylic acid cycle</keyword>
<sequence>MYSHAQDSDKLEMTNAKRNLRSLFEPDGVAVIGASPKPSLAKNILNGIVSSGFAGKIAAVNPNYAKVDDVDCYSSISNVPFHIDLAVLCVRAENILAVLEECKQNSVGVAQIISSGFAELDSEEGRTRQQQVQRWANDSTAPVVIGPNTLGVINLHRPIIAVGDSKTSEIVPGAVSGVFQSGQMITMMHPLMGRGIGISKIATTGNEVSVTTAELIDFFADDLQTKVIVSYCEGIKDPENFAIACTRARQRGKPVIMLRVGAHPEVRKGINRHTATEATNTYERDIRLLDDLGVITVDSAEDLVETVVAFNACRKPRGNRVAFASFSGGMGNIMADLILSTRSLKLASFSNQLRKRLADVLPRFANCFNPLDLSAQSAFDTEILIRCMQLLGESGEFDILVWGKDLPMSIEDESPVGLALSQLMAQYPEVVIMPVSQMTGPYRGIEIGGGPPMFGGRAILQGTAVSVRALGKVIAWHALAS</sequence>
<dbReference type="Gene3D" id="3.40.50.261">
    <property type="entry name" value="Succinyl-CoA synthetase domains"/>
    <property type="match status" value="2"/>
</dbReference>
<dbReference type="Pfam" id="PF13380">
    <property type="entry name" value="CoA_binding_2"/>
    <property type="match status" value="1"/>
</dbReference>
<organism evidence="3 4">
    <name type="scientific">Bradyrhizobium cytisi</name>
    <dbReference type="NCBI Taxonomy" id="515489"/>
    <lineage>
        <taxon>Bacteria</taxon>
        <taxon>Pseudomonadati</taxon>
        <taxon>Pseudomonadota</taxon>
        <taxon>Alphaproteobacteria</taxon>
        <taxon>Hyphomicrobiales</taxon>
        <taxon>Nitrobacteraceae</taxon>
        <taxon>Bradyrhizobium</taxon>
    </lineage>
</organism>
<dbReference type="PANTHER" id="PTHR42793">
    <property type="entry name" value="COA BINDING DOMAIN CONTAINING PROTEIN"/>
    <property type="match status" value="1"/>
</dbReference>
<gene>
    <name evidence="3" type="ORF">FXB38_39465</name>
</gene>
<dbReference type="InterPro" id="IPR016102">
    <property type="entry name" value="Succinyl-CoA_synth-like"/>
</dbReference>
<proteinExistence type="predicted"/>
<dbReference type="AlphaFoldDB" id="A0A5S4W100"/>
<dbReference type="InterPro" id="IPR003781">
    <property type="entry name" value="CoA-bd"/>
</dbReference>
<dbReference type="Proteomes" id="UP000324853">
    <property type="component" value="Unassembled WGS sequence"/>
</dbReference>
<dbReference type="SUPFAM" id="SSF52210">
    <property type="entry name" value="Succinyl-CoA synthetase domains"/>
    <property type="match status" value="2"/>
</dbReference>
<evidence type="ECO:0000259" key="2">
    <source>
        <dbReference type="SMART" id="SM00881"/>
    </source>
</evidence>
<dbReference type="RefSeq" id="WP_148756303.1">
    <property type="nucleotide sequence ID" value="NZ_VSSR01000093.1"/>
</dbReference>
<dbReference type="Pfam" id="PF13607">
    <property type="entry name" value="Succ_CoA_lig"/>
    <property type="match status" value="1"/>
</dbReference>
<dbReference type="OrthoDB" id="9807426at2"/>
<evidence type="ECO:0000313" key="4">
    <source>
        <dbReference type="Proteomes" id="UP000324853"/>
    </source>
</evidence>